<organism evidence="1 2">
    <name type="scientific">Sporofaciens musculi</name>
    <dbReference type="NCBI Taxonomy" id="2681861"/>
    <lineage>
        <taxon>Bacteria</taxon>
        <taxon>Bacillati</taxon>
        <taxon>Bacillota</taxon>
        <taxon>Clostridia</taxon>
        <taxon>Lachnospirales</taxon>
        <taxon>Lachnospiraceae</taxon>
        <taxon>Sporofaciens</taxon>
    </lineage>
</organism>
<proteinExistence type="predicted"/>
<evidence type="ECO:0000313" key="1">
    <source>
        <dbReference type="EMBL" id="MXP74129.1"/>
    </source>
</evidence>
<comment type="caution">
    <text evidence="1">The sequence shown here is derived from an EMBL/GenBank/DDBJ whole genome shotgun (WGS) entry which is preliminary data.</text>
</comment>
<dbReference type="Proteomes" id="UP000460412">
    <property type="component" value="Unassembled WGS sequence"/>
</dbReference>
<accession>A0A7X3MCX8</accession>
<evidence type="ECO:0000313" key="2">
    <source>
        <dbReference type="Proteomes" id="UP000460412"/>
    </source>
</evidence>
<gene>
    <name evidence="1" type="ORF">GN277_01350</name>
</gene>
<name>A0A7X3MCX8_9FIRM</name>
<dbReference type="EMBL" id="WUQX01000001">
    <property type="protein sequence ID" value="MXP74129.1"/>
    <property type="molecule type" value="Genomic_DNA"/>
</dbReference>
<dbReference type="AlphaFoldDB" id="A0A7X3MCX8"/>
<dbReference type="RefSeq" id="WP_159749197.1">
    <property type="nucleotide sequence ID" value="NZ_WUQX01000001.1"/>
</dbReference>
<protein>
    <submittedName>
        <fullName evidence="1">Uncharacterized protein</fullName>
    </submittedName>
</protein>
<sequence length="72" mass="8768">MRERTAFKTTLSTNCRQDEERYYRRPPVFLEVRHSKSDWKLVEYPRKEILKELSEGMKTEKNENETKSKTTI</sequence>
<keyword evidence="2" id="KW-1185">Reference proteome</keyword>
<reference evidence="1 2" key="1">
    <citation type="submission" date="2019-12" db="EMBL/GenBank/DDBJ databases">
        <title>Sporaefaciens musculi gen. nov., sp. nov., a novel bacterium isolated from the caecum of an obese mouse.</title>
        <authorList>
            <person name="Rasmussen T.S."/>
            <person name="Streidl T."/>
            <person name="Hitch T.C.A."/>
            <person name="Wortmann E."/>
            <person name="Deptula P."/>
            <person name="Hansen M."/>
            <person name="Nielsen D.S."/>
            <person name="Clavel T."/>
            <person name="Vogensen F.K."/>
        </authorList>
    </citation>
    <scope>NUCLEOTIDE SEQUENCE [LARGE SCALE GENOMIC DNA]</scope>
    <source>
        <strain evidence="1 2">WCA-9-b2</strain>
    </source>
</reference>